<evidence type="ECO:0000256" key="11">
    <source>
        <dbReference type="ARBA" id="ARBA00023136"/>
    </source>
</evidence>
<evidence type="ECO:0000256" key="12">
    <source>
        <dbReference type="ARBA" id="ARBA00023175"/>
    </source>
</evidence>
<dbReference type="Pfam" id="PF00173">
    <property type="entry name" value="Cyt-b5"/>
    <property type="match status" value="1"/>
</dbReference>
<comment type="caution">
    <text evidence="16">Lacks conserved residue(s) required for the propagation of feature annotation.</text>
</comment>
<dbReference type="Gene3D" id="3.40.850.10">
    <property type="entry name" value="Kinesin motor domain"/>
    <property type="match status" value="1"/>
</dbReference>
<feature type="transmembrane region" description="Helical" evidence="18">
    <location>
        <begin position="847"/>
        <end position="863"/>
    </location>
</feature>
<feature type="transmembrane region" description="Helical" evidence="18">
    <location>
        <begin position="1157"/>
        <end position="1179"/>
    </location>
</feature>
<dbReference type="PANTHER" id="PTHR22914">
    <property type="entry name" value="CHITIN SYNTHASE"/>
    <property type="match status" value="1"/>
</dbReference>
<dbReference type="SMART" id="SM00242">
    <property type="entry name" value="MYSc"/>
    <property type="match status" value="1"/>
</dbReference>
<dbReference type="Pfam" id="PF03142">
    <property type="entry name" value="Chitin_synth_2"/>
    <property type="match status" value="1"/>
</dbReference>
<evidence type="ECO:0000256" key="4">
    <source>
        <dbReference type="ARBA" id="ARBA00022676"/>
    </source>
</evidence>
<evidence type="ECO:0000256" key="15">
    <source>
        <dbReference type="ARBA" id="ARBA00049510"/>
    </source>
</evidence>
<keyword evidence="12 16" id="KW-0505">Motor protein</keyword>
<dbReference type="GO" id="GO:0003774">
    <property type="term" value="F:cytoskeletal motor activity"/>
    <property type="evidence" value="ECO:0007669"/>
    <property type="project" value="UniProtKB-UniRule"/>
</dbReference>
<organism evidence="22 23">
    <name type="scientific">Ascobolus immersus RN42</name>
    <dbReference type="NCBI Taxonomy" id="1160509"/>
    <lineage>
        <taxon>Eukaryota</taxon>
        <taxon>Fungi</taxon>
        <taxon>Dikarya</taxon>
        <taxon>Ascomycota</taxon>
        <taxon>Pezizomycotina</taxon>
        <taxon>Pezizomycetes</taxon>
        <taxon>Pezizales</taxon>
        <taxon>Ascobolaceae</taxon>
        <taxon>Ascobolus</taxon>
    </lineage>
</organism>
<keyword evidence="14 16" id="KW-0009">Actin-binding</keyword>
<dbReference type="FunFam" id="1.20.58.530:FF:000017">
    <property type="entry name" value="Chitin synthase ChsE"/>
    <property type="match status" value="1"/>
</dbReference>
<keyword evidence="5" id="KW-0808">Transferase</keyword>
<sequence>MATTNIQSQSSLAALPLHQQSDTHITSHLASRYHALSPTATISSHALIAVNTYSTPTVASAELEQLAARMWRRLGGRGENLVALFLGESGSGKTTLRSHLLSSLLNYTSTPLSHKISLFSFVFDTLTTTKSHTTPTASKAGLFLELQYDGVAQTLIGAKLLDHRLERSRVANVPTGERNFHILYYLLAGTSAAEKQHLGLDSQGSHEGGKKGVKRWRYLGHPTQLKVGINDAEGFSHFKTALRKLEFPRSDIAEICQILAAILHIGQLEFVKSHVTTAGGDESVAMEGGESAIVVKNKEVLKTIAAFLGVGQDALEQSFGYKTKTIGKERVTVMLDEKGARAHADELARTLYSMLVAWIIESGNEKLCAMEDAIANTISIVDFPGFAQTSSTNSTLDQILNNAATESLYNFCQQSFFERKAELLESEEVTVTATSYFDNSDVVKALLKSGNGLLSIIDDQAKRGRTDAQLIESCKKRFDNKYNGVVSVNDAPSTPGKYGKCFTIKHFAGEIDYPINGLLEENGEIISGDLMNLFRSTSSDFISTLFNSKAVTATTHARDKNVITQGQISSKPLRMPSVMRKKGHKAGGMSEKKEKEQEVDKGAAGQFLDALDTMTKALSAPNTTPYFVFCLKPNDRKIANQFDSKCVRTQVRTFGLAEISQRVRTSDFSVFLPFGEFLSLAEAENLIVASEREKVEGVIEERQWHENEAKVGTTGVFLSERCWEEIAGVSERPVPIGGNIFGSDDDDRSGHLTPMEGGHNGLYNGSESNVKLIPSPNGLGGHIYGSDPRAGYFTKSDDSRSEAAASAFHQGDMFRNFQTRDEMAEKGAEARVEAIEELEITKGRKRWVIITNILTFFVPDFLLRHCGRMKRKDVRDAWREKLAINMMIWFTCACAIFVLIFFPMLICPKQNVFNEAELGKRDGGKNHNSETAYVAIRGVVYDLTKYVPHHYPRDPIVLKKDMLNYGGRDATDLFPVQVSAMCKGKDGNVHPAVQLSFRGINSTLNRNIDRYQKFHDFRYHTNDYRPQWWYQQQRILKANYKVGDMAYSAKFIKSEAKKRSRQIVSLNGKIYDISEYVKGGRVVMGKKDEDLDLSKIDRDFMSDTVIALFQQRMGEDITEAWATAPMSVREKANMETCLDNLFYLGKLDTRNSTRCLFATYLLLGITIFLVSVIAFKFLAALQFTRKTMPENLDKFIICQIPAYTEDEESLKASIDSLARMKYDDKRKLLVVICDGMIIGQGNDRPTPRIVLDILGVPEGVDPQPLSFESLGEGKKQHNMGKVYSGLYEVQGHIVPFLVIVKVGKPSEVQRPGNRGKRDSQMLLMRFLNRVHYNEPMNPLELEMHHQIRNVIGVNPTFYDFLFQIDADTTVAPDSATRMVAAFLHDTRIIALCGETALRNAKGSFITMIQVYEYYISHNLAKAFESLFGSVTCLPGCFSMYRLHAEETRKPLFVSKEVVEAYAEIRVDTLHMKNLLHLGEDRYLTTLLLKHHPLFKTKYLFNAHAWTVAPDSWSVFMSQRRRWINSTIHNLAELIPLSQLCGFCCFSMRFIVMLDLMSTIVQPVTVVYLAYLIYLVAKGGDVVPVTAFILLGAIYGLQGIIFIARKKWEMIGWMIMYVIAIPVFTFALPLYSFWHMDDFSWGNTRVVTGEKGQKIVISDEGKFDPAEIPRKKWEDYQAGLWGDAGTQRGFDDTRSEVSGYSYATKSYHPAMSEFGYAPSQAPPMPGSRPMSTLHLPVGQNGRSMSRMSLAPSEIMSQRGSQMYDPTGMEMSNIELPSDDAIVAEIKDILRTADLMNVTKKSIKRELEARFGVSLDAKRVYVNTATEAVLSGQL</sequence>
<dbReference type="GO" id="GO:0006031">
    <property type="term" value="P:chitin biosynthetic process"/>
    <property type="evidence" value="ECO:0007669"/>
    <property type="project" value="TreeGrafter"/>
</dbReference>
<evidence type="ECO:0000256" key="3">
    <source>
        <dbReference type="ARBA" id="ARBA00022475"/>
    </source>
</evidence>
<evidence type="ECO:0000313" key="22">
    <source>
        <dbReference type="EMBL" id="RPA85919.1"/>
    </source>
</evidence>
<dbReference type="Gene3D" id="1.20.120.720">
    <property type="entry name" value="Myosin VI head, motor domain, U50 subdomain"/>
    <property type="match status" value="1"/>
</dbReference>
<dbReference type="Proteomes" id="UP000275078">
    <property type="component" value="Unassembled WGS sequence"/>
</dbReference>
<dbReference type="GO" id="GO:0005524">
    <property type="term" value="F:ATP binding"/>
    <property type="evidence" value="ECO:0007669"/>
    <property type="project" value="UniProtKB-UniRule"/>
</dbReference>
<dbReference type="GO" id="GO:0031505">
    <property type="term" value="P:fungal-type cell wall organization"/>
    <property type="evidence" value="ECO:0007669"/>
    <property type="project" value="TreeGrafter"/>
</dbReference>
<evidence type="ECO:0000256" key="17">
    <source>
        <dbReference type="SAM" id="MobiDB-lite"/>
    </source>
</evidence>
<dbReference type="InterPro" id="IPR027417">
    <property type="entry name" value="P-loop_NTPase"/>
</dbReference>
<feature type="region of interest" description="Disordered" evidence="17">
    <location>
        <begin position="578"/>
        <end position="599"/>
    </location>
</feature>
<dbReference type="SUPFAM" id="SSF55856">
    <property type="entry name" value="Cytochrome b5-like heme/steroid binding domain"/>
    <property type="match status" value="1"/>
</dbReference>
<dbReference type="CDD" id="cd14879">
    <property type="entry name" value="MYSc_Myo17"/>
    <property type="match status" value="1"/>
</dbReference>
<keyword evidence="9 18" id="KW-1133">Transmembrane helix</keyword>
<evidence type="ECO:0000256" key="2">
    <source>
        <dbReference type="ARBA" id="ARBA00012543"/>
    </source>
</evidence>
<dbReference type="SUPFAM" id="SSF52540">
    <property type="entry name" value="P-loop containing nucleoside triphosphate hydrolases"/>
    <property type="match status" value="1"/>
</dbReference>
<feature type="region of interest" description="Disordered" evidence="17">
    <location>
        <begin position="737"/>
        <end position="767"/>
    </location>
</feature>
<keyword evidence="7 16" id="KW-0547">Nucleotide-binding</keyword>
<evidence type="ECO:0000256" key="5">
    <source>
        <dbReference type="ARBA" id="ARBA00022679"/>
    </source>
</evidence>
<evidence type="ECO:0000256" key="8">
    <source>
        <dbReference type="ARBA" id="ARBA00022840"/>
    </source>
</evidence>
<reference evidence="22 23" key="1">
    <citation type="journal article" date="2018" name="Nat. Ecol. Evol.">
        <title>Pezizomycetes genomes reveal the molecular basis of ectomycorrhizal truffle lifestyle.</title>
        <authorList>
            <person name="Murat C."/>
            <person name="Payen T."/>
            <person name="Noel B."/>
            <person name="Kuo A."/>
            <person name="Morin E."/>
            <person name="Chen J."/>
            <person name="Kohler A."/>
            <person name="Krizsan K."/>
            <person name="Balestrini R."/>
            <person name="Da Silva C."/>
            <person name="Montanini B."/>
            <person name="Hainaut M."/>
            <person name="Levati E."/>
            <person name="Barry K.W."/>
            <person name="Belfiori B."/>
            <person name="Cichocki N."/>
            <person name="Clum A."/>
            <person name="Dockter R.B."/>
            <person name="Fauchery L."/>
            <person name="Guy J."/>
            <person name="Iotti M."/>
            <person name="Le Tacon F."/>
            <person name="Lindquist E.A."/>
            <person name="Lipzen A."/>
            <person name="Malagnac F."/>
            <person name="Mello A."/>
            <person name="Molinier V."/>
            <person name="Miyauchi S."/>
            <person name="Poulain J."/>
            <person name="Riccioni C."/>
            <person name="Rubini A."/>
            <person name="Sitrit Y."/>
            <person name="Splivallo R."/>
            <person name="Traeger S."/>
            <person name="Wang M."/>
            <person name="Zifcakova L."/>
            <person name="Wipf D."/>
            <person name="Zambonelli A."/>
            <person name="Paolocci F."/>
            <person name="Nowrousian M."/>
            <person name="Ottonello S."/>
            <person name="Baldrian P."/>
            <person name="Spatafora J.W."/>
            <person name="Henrissat B."/>
            <person name="Nagy L.G."/>
            <person name="Aury J.M."/>
            <person name="Wincker P."/>
            <person name="Grigoriev I.V."/>
            <person name="Bonfante P."/>
            <person name="Martin F.M."/>
        </authorList>
    </citation>
    <scope>NUCLEOTIDE SEQUENCE [LARGE SCALE GENOMIC DNA]</scope>
    <source>
        <strain evidence="22 23">RN42</strain>
    </source>
</reference>
<comment type="catalytic activity">
    <reaction evidence="15">
        <text>[(1-&gt;4)-N-acetyl-beta-D-glucosaminyl](n) + UDP-N-acetyl-alpha-D-glucosamine = [(1-&gt;4)-N-acetyl-beta-D-glucosaminyl](n+1) + UDP + H(+)</text>
        <dbReference type="Rhea" id="RHEA:16637"/>
        <dbReference type="Rhea" id="RHEA-COMP:9593"/>
        <dbReference type="Rhea" id="RHEA-COMP:9595"/>
        <dbReference type="ChEBI" id="CHEBI:15378"/>
        <dbReference type="ChEBI" id="CHEBI:17029"/>
        <dbReference type="ChEBI" id="CHEBI:57705"/>
        <dbReference type="ChEBI" id="CHEBI:58223"/>
        <dbReference type="EC" id="2.4.1.16"/>
    </reaction>
    <physiologicalReaction direction="left-to-right" evidence="15">
        <dbReference type="Rhea" id="RHEA:16638"/>
    </physiologicalReaction>
</comment>
<dbReference type="SMART" id="SM01117">
    <property type="entry name" value="Cyt-b5"/>
    <property type="match status" value="2"/>
</dbReference>
<feature type="domain" description="DEK-C" evidence="21">
    <location>
        <begin position="1774"/>
        <end position="1829"/>
    </location>
</feature>
<keyword evidence="13" id="KW-0325">Glycoprotein</keyword>
<dbReference type="InterPro" id="IPR036961">
    <property type="entry name" value="Kinesin_motor_dom_sf"/>
</dbReference>
<dbReference type="PANTHER" id="PTHR22914:SF45">
    <property type="entry name" value="CHITIN SYNTHASE"/>
    <property type="match status" value="1"/>
</dbReference>
<dbReference type="EC" id="2.4.1.16" evidence="2"/>
<dbReference type="GO" id="GO:0005886">
    <property type="term" value="C:plasma membrane"/>
    <property type="evidence" value="ECO:0007669"/>
    <property type="project" value="UniProtKB-SubCell"/>
</dbReference>
<evidence type="ECO:0000259" key="20">
    <source>
        <dbReference type="PROSITE" id="PS51456"/>
    </source>
</evidence>
<dbReference type="STRING" id="1160509.A0A3N4IJA4"/>
<evidence type="ECO:0000259" key="21">
    <source>
        <dbReference type="PROSITE" id="PS51998"/>
    </source>
</evidence>
<dbReference type="EMBL" id="ML119651">
    <property type="protein sequence ID" value="RPA85919.1"/>
    <property type="molecule type" value="Genomic_DNA"/>
</dbReference>
<feature type="transmembrane region" description="Helical" evidence="18">
    <location>
        <begin position="1555"/>
        <end position="1576"/>
    </location>
</feature>
<keyword evidence="23" id="KW-1185">Reference proteome</keyword>
<dbReference type="InterPro" id="IPR001199">
    <property type="entry name" value="Cyt_B5-like_heme/steroid-bd"/>
</dbReference>
<evidence type="ECO:0000256" key="6">
    <source>
        <dbReference type="ARBA" id="ARBA00022692"/>
    </source>
</evidence>
<evidence type="ECO:0000256" key="14">
    <source>
        <dbReference type="ARBA" id="ARBA00023203"/>
    </source>
</evidence>
<comment type="subcellular location">
    <subcellularLocation>
        <location evidence="1">Cell membrane</location>
        <topology evidence="1">Multi-pass membrane protein</topology>
    </subcellularLocation>
</comment>
<evidence type="ECO:0000313" key="23">
    <source>
        <dbReference type="Proteomes" id="UP000275078"/>
    </source>
</evidence>
<dbReference type="InterPro" id="IPR036400">
    <property type="entry name" value="Cyt_B5-like_heme/steroid_sf"/>
</dbReference>
<dbReference type="PROSITE" id="PS51456">
    <property type="entry name" value="MYOSIN_MOTOR"/>
    <property type="match status" value="1"/>
</dbReference>
<evidence type="ECO:0000256" key="18">
    <source>
        <dbReference type="SAM" id="Phobius"/>
    </source>
</evidence>
<keyword evidence="10 16" id="KW-0518">Myosin</keyword>
<dbReference type="Pfam" id="PF08766">
    <property type="entry name" value="DEK_C"/>
    <property type="match status" value="1"/>
</dbReference>
<feature type="compositionally biased region" description="Basic and acidic residues" evidence="17">
    <location>
        <begin position="590"/>
        <end position="599"/>
    </location>
</feature>
<comment type="similarity">
    <text evidence="16">Belongs to the TRAFAC class myosin-kinesin ATPase superfamily. Myosin family.</text>
</comment>
<feature type="domain" description="Cytochrome b5 heme-binding" evidence="19">
    <location>
        <begin position="910"/>
        <end position="974"/>
    </location>
</feature>
<evidence type="ECO:0000256" key="9">
    <source>
        <dbReference type="ARBA" id="ARBA00022989"/>
    </source>
</evidence>
<evidence type="ECO:0000256" key="10">
    <source>
        <dbReference type="ARBA" id="ARBA00023123"/>
    </source>
</evidence>
<evidence type="ECO:0000256" key="1">
    <source>
        <dbReference type="ARBA" id="ARBA00004651"/>
    </source>
</evidence>
<proteinExistence type="inferred from homology"/>
<dbReference type="Gene3D" id="1.10.10.820">
    <property type="match status" value="1"/>
</dbReference>
<feature type="transmembrane region" description="Helical" evidence="18">
    <location>
        <begin position="884"/>
        <end position="906"/>
    </location>
</feature>
<dbReference type="SUPFAM" id="SSF53448">
    <property type="entry name" value="Nucleotide-diphospho-sugar transferases"/>
    <property type="match status" value="1"/>
</dbReference>
<accession>A0A3N4IJA4</accession>
<dbReference type="GO" id="GO:0016459">
    <property type="term" value="C:myosin complex"/>
    <property type="evidence" value="ECO:0007669"/>
    <property type="project" value="UniProtKB-KW"/>
</dbReference>
<feature type="transmembrane region" description="Helical" evidence="18">
    <location>
        <begin position="1582"/>
        <end position="1603"/>
    </location>
</feature>
<dbReference type="InterPro" id="IPR001609">
    <property type="entry name" value="Myosin_head_motor_dom-like"/>
</dbReference>
<dbReference type="OrthoDB" id="370884at2759"/>
<protein>
    <recommendedName>
        <fullName evidence="2">chitin synthase</fullName>
        <ecNumber evidence="2">2.4.1.16</ecNumber>
    </recommendedName>
</protein>
<dbReference type="Pfam" id="PF00063">
    <property type="entry name" value="Myosin_head"/>
    <property type="match status" value="1"/>
</dbReference>
<dbReference type="Gene3D" id="1.10.10.60">
    <property type="entry name" value="Homeodomain-like"/>
    <property type="match status" value="1"/>
</dbReference>
<keyword evidence="4" id="KW-0328">Glycosyltransferase</keyword>
<dbReference type="GO" id="GO:0004100">
    <property type="term" value="F:chitin synthase activity"/>
    <property type="evidence" value="ECO:0007669"/>
    <property type="project" value="UniProtKB-EC"/>
</dbReference>
<dbReference type="PROSITE" id="PS51998">
    <property type="entry name" value="DEK_C"/>
    <property type="match status" value="1"/>
</dbReference>
<evidence type="ECO:0000259" key="19">
    <source>
        <dbReference type="PROSITE" id="PS50255"/>
    </source>
</evidence>
<dbReference type="GO" id="GO:0030428">
    <property type="term" value="C:cell septum"/>
    <property type="evidence" value="ECO:0007669"/>
    <property type="project" value="TreeGrafter"/>
</dbReference>
<keyword evidence="11 18" id="KW-0472">Membrane</keyword>
<dbReference type="InterPro" id="IPR029044">
    <property type="entry name" value="Nucleotide-diphossugar_trans"/>
</dbReference>
<evidence type="ECO:0000256" key="7">
    <source>
        <dbReference type="ARBA" id="ARBA00022741"/>
    </source>
</evidence>
<feature type="domain" description="Myosin motor" evidence="20">
    <location>
        <begin position="1"/>
        <end position="734"/>
    </location>
</feature>
<dbReference type="InterPro" id="IPR004835">
    <property type="entry name" value="Chitin_synth"/>
</dbReference>
<name>A0A3N4IJA4_ASCIM</name>
<dbReference type="Gene3D" id="3.10.120.10">
    <property type="entry name" value="Cytochrome b5-like heme/steroid binding domain"/>
    <property type="match status" value="1"/>
</dbReference>
<keyword evidence="8 16" id="KW-0067">ATP-binding</keyword>
<dbReference type="SUPFAM" id="SSF109715">
    <property type="entry name" value="DEK C-terminal domain"/>
    <property type="match status" value="1"/>
</dbReference>
<keyword evidence="6 18" id="KW-0812">Transmembrane</keyword>
<dbReference type="InterPro" id="IPR014876">
    <property type="entry name" value="DEK_C"/>
</dbReference>
<evidence type="ECO:0000256" key="16">
    <source>
        <dbReference type="PROSITE-ProRule" id="PRU00782"/>
    </source>
</evidence>
<feature type="binding site" evidence="16">
    <location>
        <begin position="87"/>
        <end position="94"/>
    </location>
    <ligand>
        <name>ATP</name>
        <dbReference type="ChEBI" id="CHEBI:30616"/>
    </ligand>
</feature>
<dbReference type="FunFam" id="1.10.10.820:FF:000012">
    <property type="entry name" value="Chitin synthase ChsE"/>
    <property type="match status" value="1"/>
</dbReference>
<dbReference type="Gene3D" id="1.20.58.530">
    <property type="match status" value="1"/>
</dbReference>
<dbReference type="GO" id="GO:0003779">
    <property type="term" value="F:actin binding"/>
    <property type="evidence" value="ECO:0007669"/>
    <property type="project" value="UniProtKB-KW"/>
</dbReference>
<keyword evidence="3" id="KW-1003">Cell membrane</keyword>
<dbReference type="PROSITE" id="PS50255">
    <property type="entry name" value="CYTOCHROME_B5_2"/>
    <property type="match status" value="1"/>
</dbReference>
<feature type="transmembrane region" description="Helical" evidence="18">
    <location>
        <begin position="1610"/>
        <end position="1633"/>
    </location>
</feature>
<dbReference type="InterPro" id="IPR036037">
    <property type="entry name" value="MYSc_Myo17"/>
</dbReference>
<evidence type="ECO:0000256" key="13">
    <source>
        <dbReference type="ARBA" id="ARBA00023180"/>
    </source>
</evidence>
<gene>
    <name evidence="22" type="ORF">BJ508DRAFT_322077</name>
</gene>